<dbReference type="AlphaFoldDB" id="A0A087GQV2"/>
<dbReference type="OrthoDB" id="1933617at2759"/>
<dbReference type="Proteomes" id="UP000029120">
    <property type="component" value="Chromosome 6"/>
</dbReference>
<name>A0A087GQV2_ARAAL</name>
<accession>A0A087GQV2</accession>
<organism evidence="2 3">
    <name type="scientific">Arabis alpina</name>
    <name type="common">Alpine rock-cress</name>
    <dbReference type="NCBI Taxonomy" id="50452"/>
    <lineage>
        <taxon>Eukaryota</taxon>
        <taxon>Viridiplantae</taxon>
        <taxon>Streptophyta</taxon>
        <taxon>Embryophyta</taxon>
        <taxon>Tracheophyta</taxon>
        <taxon>Spermatophyta</taxon>
        <taxon>Magnoliopsida</taxon>
        <taxon>eudicotyledons</taxon>
        <taxon>Gunneridae</taxon>
        <taxon>Pentapetalae</taxon>
        <taxon>rosids</taxon>
        <taxon>malvids</taxon>
        <taxon>Brassicales</taxon>
        <taxon>Brassicaceae</taxon>
        <taxon>Arabideae</taxon>
        <taxon>Arabis</taxon>
    </lineage>
</organism>
<evidence type="ECO:0000313" key="3">
    <source>
        <dbReference type="Proteomes" id="UP000029120"/>
    </source>
</evidence>
<protein>
    <submittedName>
        <fullName evidence="2">Uncharacterized protein</fullName>
    </submittedName>
</protein>
<dbReference type="OMA" id="REIDCLF"/>
<feature type="region of interest" description="Disordered" evidence="1">
    <location>
        <begin position="42"/>
        <end position="105"/>
    </location>
</feature>
<dbReference type="EMBL" id="CM002874">
    <property type="protein sequence ID" value="KFK32254.1"/>
    <property type="molecule type" value="Genomic_DNA"/>
</dbReference>
<gene>
    <name evidence="2" type="ordered locus">AALP_Aa6g218400</name>
</gene>
<proteinExistence type="predicted"/>
<evidence type="ECO:0000256" key="1">
    <source>
        <dbReference type="SAM" id="MobiDB-lite"/>
    </source>
</evidence>
<keyword evidence="3" id="KW-1185">Reference proteome</keyword>
<feature type="compositionally biased region" description="Basic and acidic residues" evidence="1">
    <location>
        <begin position="42"/>
        <end position="57"/>
    </location>
</feature>
<dbReference type="Gramene" id="KFK32254">
    <property type="protein sequence ID" value="KFK32254"/>
    <property type="gene ID" value="AALP_AA6G218400"/>
</dbReference>
<reference evidence="3" key="1">
    <citation type="journal article" date="2015" name="Nat. Plants">
        <title>Genome expansion of Arabis alpina linked with retrotransposition and reduced symmetric DNA methylation.</title>
        <authorList>
            <person name="Willing E.M."/>
            <person name="Rawat V."/>
            <person name="Mandakova T."/>
            <person name="Maumus F."/>
            <person name="James G.V."/>
            <person name="Nordstroem K.J."/>
            <person name="Becker C."/>
            <person name="Warthmann N."/>
            <person name="Chica C."/>
            <person name="Szarzynska B."/>
            <person name="Zytnicki M."/>
            <person name="Albani M.C."/>
            <person name="Kiefer C."/>
            <person name="Bergonzi S."/>
            <person name="Castaings L."/>
            <person name="Mateos J.L."/>
            <person name="Berns M.C."/>
            <person name="Bujdoso N."/>
            <person name="Piofczyk T."/>
            <person name="de Lorenzo L."/>
            <person name="Barrero-Sicilia C."/>
            <person name="Mateos I."/>
            <person name="Piednoel M."/>
            <person name="Hagmann J."/>
            <person name="Chen-Min-Tao R."/>
            <person name="Iglesias-Fernandez R."/>
            <person name="Schuster S.C."/>
            <person name="Alonso-Blanco C."/>
            <person name="Roudier F."/>
            <person name="Carbonero P."/>
            <person name="Paz-Ares J."/>
            <person name="Davis S.J."/>
            <person name="Pecinka A."/>
            <person name="Quesneville H."/>
            <person name="Colot V."/>
            <person name="Lysak M.A."/>
            <person name="Weigel D."/>
            <person name="Coupland G."/>
            <person name="Schneeberger K."/>
        </authorList>
    </citation>
    <scope>NUCLEOTIDE SEQUENCE [LARGE SCALE GENOMIC DNA]</scope>
    <source>
        <strain evidence="3">cv. Pajares</strain>
    </source>
</reference>
<evidence type="ECO:0000313" key="2">
    <source>
        <dbReference type="EMBL" id="KFK32254.1"/>
    </source>
</evidence>
<sequence length="105" mass="11615">MGFSNAGICLSDQTNLCETGLGIYLVPSLGFSDQSVQELQPKQDLETKFQETTKYSREEEEEETFCKTPTRPDQIIPAVPNICPPAPRKPRGAPSRSLKISITTL</sequence>